<name>A0ABU5I1C2_9HYPH</name>
<reference evidence="1 2" key="1">
    <citation type="submission" date="2023-12" db="EMBL/GenBank/DDBJ databases">
        <title>Description of Novel Strain Fulvimarina sp. 2208YS6-2-32 isolated from Uroteuthis (Photololigo) edulis.</title>
        <authorList>
            <person name="Park J.-S."/>
        </authorList>
    </citation>
    <scope>NUCLEOTIDE SEQUENCE [LARGE SCALE GENOMIC DNA]</scope>
    <source>
        <strain evidence="1 2">2208YS6-2-32</strain>
    </source>
</reference>
<protein>
    <submittedName>
        <fullName evidence="1">Uncharacterized protein</fullName>
    </submittedName>
</protein>
<dbReference type="EMBL" id="JAXLPB010000002">
    <property type="protein sequence ID" value="MDY8109130.1"/>
    <property type="molecule type" value="Genomic_DNA"/>
</dbReference>
<sequence>MSEPDAVRAFAERTYGVAATDRWGSGCRIGECTGGGFTMEFDDVVDAQEFQKQFGGNPLRGSGPANLG</sequence>
<evidence type="ECO:0000313" key="2">
    <source>
        <dbReference type="Proteomes" id="UP001294412"/>
    </source>
</evidence>
<accession>A0ABU5I1C2</accession>
<gene>
    <name evidence="1" type="ORF">U0C82_08225</name>
</gene>
<keyword evidence="2" id="KW-1185">Reference proteome</keyword>
<dbReference type="RefSeq" id="WP_322186585.1">
    <property type="nucleotide sequence ID" value="NZ_JAXLPB010000002.1"/>
</dbReference>
<organism evidence="1 2">
    <name type="scientific">Fulvimarina uroteuthidis</name>
    <dbReference type="NCBI Taxonomy" id="3098149"/>
    <lineage>
        <taxon>Bacteria</taxon>
        <taxon>Pseudomonadati</taxon>
        <taxon>Pseudomonadota</taxon>
        <taxon>Alphaproteobacteria</taxon>
        <taxon>Hyphomicrobiales</taxon>
        <taxon>Aurantimonadaceae</taxon>
        <taxon>Fulvimarina</taxon>
    </lineage>
</organism>
<comment type="caution">
    <text evidence="1">The sequence shown here is derived from an EMBL/GenBank/DDBJ whole genome shotgun (WGS) entry which is preliminary data.</text>
</comment>
<evidence type="ECO:0000313" key="1">
    <source>
        <dbReference type="EMBL" id="MDY8109130.1"/>
    </source>
</evidence>
<proteinExistence type="predicted"/>
<dbReference type="Proteomes" id="UP001294412">
    <property type="component" value="Unassembled WGS sequence"/>
</dbReference>